<evidence type="ECO:0000313" key="1">
    <source>
        <dbReference type="EMBL" id="AGF77489.1"/>
    </source>
</evidence>
<accession>M1NCN0</accession>
<proteinExistence type="predicted"/>
<name>M1NCN0_DESSD</name>
<dbReference type="STRING" id="1167006.UWK_00915"/>
<organism evidence="1 2">
    <name type="scientific">Desulfocapsa sulfexigens (strain DSM 10523 / SB164P1)</name>
    <dbReference type="NCBI Taxonomy" id="1167006"/>
    <lineage>
        <taxon>Bacteria</taxon>
        <taxon>Pseudomonadati</taxon>
        <taxon>Thermodesulfobacteriota</taxon>
        <taxon>Desulfobulbia</taxon>
        <taxon>Desulfobulbales</taxon>
        <taxon>Desulfocapsaceae</taxon>
        <taxon>Desulfocapsa</taxon>
    </lineage>
</organism>
<dbReference type="KEGG" id="dsf:UWK_00915"/>
<dbReference type="AlphaFoldDB" id="M1NCN0"/>
<sequence>MADKSKSGFGNLVWVSDKDGKQYACNVEALKGNIRTKEELSEEEKASCTDVSTIVGTERW</sequence>
<dbReference type="Proteomes" id="UP000011721">
    <property type="component" value="Chromosome"/>
</dbReference>
<dbReference type="RefSeq" id="WP_015403185.1">
    <property type="nucleotide sequence ID" value="NC_020304.1"/>
</dbReference>
<reference evidence="2" key="1">
    <citation type="journal article" date="2013" name="Stand. Genomic Sci.">
        <title>Complete genome sequence of Desulfocapsa sulfexigens, a marine deltaproteobacterium specialized in disproportionating inorganic sulfur compounds.</title>
        <authorList>
            <person name="Finster K.W."/>
            <person name="Kjeldsen K.U."/>
            <person name="Kube M."/>
            <person name="Reinhardt R."/>
            <person name="Mussmann M."/>
            <person name="Amann R."/>
            <person name="Schreiber L."/>
        </authorList>
    </citation>
    <scope>NUCLEOTIDE SEQUENCE [LARGE SCALE GENOMIC DNA]</scope>
    <source>
        <strain evidence="2">DSM 10523 / SB164P1</strain>
    </source>
</reference>
<dbReference type="HOGENOM" id="CLU_205774_0_0_7"/>
<protein>
    <submittedName>
        <fullName evidence="1">Uncharacterized protein</fullName>
    </submittedName>
</protein>
<evidence type="ECO:0000313" key="2">
    <source>
        <dbReference type="Proteomes" id="UP000011721"/>
    </source>
</evidence>
<gene>
    <name evidence="1" type="ordered locus">UWK_00915</name>
</gene>
<dbReference type="EMBL" id="CP003985">
    <property type="protein sequence ID" value="AGF77489.1"/>
    <property type="molecule type" value="Genomic_DNA"/>
</dbReference>
<keyword evidence="2" id="KW-1185">Reference proteome</keyword>
<dbReference type="OrthoDB" id="5432448at2"/>